<accession>B8D2M4</accession>
<dbReference type="PROSITE" id="PS00018">
    <property type="entry name" value="EF_HAND_1"/>
    <property type="match status" value="1"/>
</dbReference>
<dbReference type="GO" id="GO:1904680">
    <property type="term" value="F:peptide transmembrane transporter activity"/>
    <property type="evidence" value="ECO:0007669"/>
    <property type="project" value="TreeGrafter"/>
</dbReference>
<evidence type="ECO:0000259" key="5">
    <source>
        <dbReference type="Pfam" id="PF00496"/>
    </source>
</evidence>
<keyword evidence="4" id="KW-1133">Transmembrane helix</keyword>
<evidence type="ECO:0000256" key="4">
    <source>
        <dbReference type="SAM" id="Phobius"/>
    </source>
</evidence>
<dbReference type="PANTHER" id="PTHR30290">
    <property type="entry name" value="PERIPLASMIC BINDING COMPONENT OF ABC TRANSPORTER"/>
    <property type="match status" value="1"/>
</dbReference>
<evidence type="ECO:0000256" key="1">
    <source>
        <dbReference type="ARBA" id="ARBA00005695"/>
    </source>
</evidence>
<feature type="domain" description="Solute-binding protein family 5" evidence="5">
    <location>
        <begin position="486"/>
        <end position="701"/>
    </location>
</feature>
<evidence type="ECO:0000256" key="3">
    <source>
        <dbReference type="ARBA" id="ARBA00022729"/>
    </source>
</evidence>
<dbReference type="PANTHER" id="PTHR30290:SF9">
    <property type="entry name" value="OLIGOPEPTIDE-BINDING PROTEIN APPA"/>
    <property type="match status" value="1"/>
</dbReference>
<sequence length="713" mass="80844">MVYVSKALSRTVAVILILIVVIAIGIGAYYWSSMQQPTQVTKPTKPIHTQVLYLISNDENTRIQLYQSGTVDIAVVTPSRWRDINNTPVGNFKLVLAFDPSRPMLTIQHVILNTMKEPFNITEVRQALAWATPYQAILDQVFSGLYTRLYTIVPKGLQGYTEYNIVKYEYNLTKAREIIDQLKQRGFDPSKYTIEIAYNQGNTARQQIAAMLQNAWSQLGFRVIVNTYNWPQYLDKVDNFNFDVALLGWIPDYLDPDNYLMPFVWGGAEFTEINYYKASSPNDVSNHVSRVERVIDTEKYIVVVGPKGSGASYTGPANKPILVVNYVLDEEETMKNWEKPVSMVTIGAPGWKDIPVSALVKLSRTVLDPDIRSAVINAAVIVFNNESPMIMLGQQVGERNYGSWVYNMYYPLSAFARYDLVWEDPNAPVVDTGVSGIRNDPNTMVIATIGWPDTFDPAKSYESFGWEIFWQIYSRPITYYYENTDPEPELAVAWAFSSDATDLYLVIRGDVQAYDPWNNKTYPIDATDVLFSIWRVARTNLPGGPSWMISDFIDVNASQVLTEDEFKQVVSNGLSTVYHGQSKTVKSLNELLGFFNYSGQTAGVVKLKLKFPYPPILHVLTTAVGCVIPMEYALGNQYQQALADSNNGKNPAAWARYVLEGEDDPTYKLLKDKPVSTGPYYVADYKEDSYILLKLNPYYWNATVWYELYGFKP</sequence>
<evidence type="ECO:0000313" key="6">
    <source>
        <dbReference type="EMBL" id="ACL10612.1"/>
    </source>
</evidence>
<dbReference type="InterPro" id="IPR039424">
    <property type="entry name" value="SBP_5"/>
</dbReference>
<name>B8D2M4_DESA1</name>
<feature type="transmembrane region" description="Helical" evidence="4">
    <location>
        <begin position="12"/>
        <end position="31"/>
    </location>
</feature>
<proteinExistence type="inferred from homology"/>
<dbReference type="Proteomes" id="UP000006903">
    <property type="component" value="Chromosome"/>
</dbReference>
<protein>
    <submittedName>
        <fullName evidence="6">Extracellular solute-binding protein, family 5</fullName>
    </submittedName>
</protein>
<dbReference type="Gene3D" id="3.40.190.10">
    <property type="entry name" value="Periplasmic binding protein-like II"/>
    <property type="match status" value="2"/>
</dbReference>
<dbReference type="InterPro" id="IPR018247">
    <property type="entry name" value="EF_Hand_1_Ca_BS"/>
</dbReference>
<keyword evidence="4" id="KW-0812">Transmembrane</keyword>
<dbReference type="SUPFAM" id="SSF53850">
    <property type="entry name" value="Periplasmic binding protein-like II"/>
    <property type="match status" value="2"/>
</dbReference>
<dbReference type="STRING" id="490899.DKAM_0286"/>
<keyword evidence="2" id="KW-0813">Transport</keyword>
<feature type="domain" description="Solute-binding protein family 5" evidence="5">
    <location>
        <begin position="29"/>
        <end position="264"/>
    </location>
</feature>
<organism evidence="6 7">
    <name type="scientific">Desulfurococcus amylolyticus (strain DSM 18924 / JCM 16383 / VKM B-2413 / 1221n)</name>
    <name type="common">Desulfurococcus kamchatkensis</name>
    <dbReference type="NCBI Taxonomy" id="490899"/>
    <lineage>
        <taxon>Archaea</taxon>
        <taxon>Thermoproteota</taxon>
        <taxon>Thermoprotei</taxon>
        <taxon>Desulfurococcales</taxon>
        <taxon>Desulfurococcaceae</taxon>
        <taxon>Desulfurococcus</taxon>
    </lineage>
</organism>
<dbReference type="Gene3D" id="3.90.76.10">
    <property type="entry name" value="Dipeptide-binding Protein, Domain 1"/>
    <property type="match status" value="1"/>
</dbReference>
<evidence type="ECO:0000256" key="2">
    <source>
        <dbReference type="ARBA" id="ARBA00022448"/>
    </source>
</evidence>
<comment type="similarity">
    <text evidence="1">Belongs to the bacterial solute-binding protein 5 family.</text>
</comment>
<evidence type="ECO:0000313" key="7">
    <source>
        <dbReference type="Proteomes" id="UP000006903"/>
    </source>
</evidence>
<dbReference type="Gene3D" id="3.10.105.10">
    <property type="entry name" value="Dipeptide-binding Protein, Domain 3"/>
    <property type="match status" value="1"/>
</dbReference>
<dbReference type="Pfam" id="PF00496">
    <property type="entry name" value="SBP_bac_5"/>
    <property type="match status" value="2"/>
</dbReference>
<dbReference type="EMBL" id="CP001140">
    <property type="protein sequence ID" value="ACL10612.1"/>
    <property type="molecule type" value="Genomic_DNA"/>
</dbReference>
<dbReference type="eggNOG" id="arCOG01533">
    <property type="taxonomic scope" value="Archaea"/>
</dbReference>
<dbReference type="AlphaFoldDB" id="B8D2M4"/>
<dbReference type="KEGG" id="dka:DKAM_0286"/>
<keyword evidence="4" id="KW-0472">Membrane</keyword>
<keyword evidence="3" id="KW-0732">Signal</keyword>
<dbReference type="HOGENOM" id="CLU_387153_0_0_2"/>
<dbReference type="InterPro" id="IPR000914">
    <property type="entry name" value="SBP_5_dom"/>
</dbReference>
<dbReference type="GO" id="GO:0015833">
    <property type="term" value="P:peptide transport"/>
    <property type="evidence" value="ECO:0007669"/>
    <property type="project" value="TreeGrafter"/>
</dbReference>
<gene>
    <name evidence="6" type="ordered locus">DKAM_0286</name>
</gene>
<reference evidence="6 7" key="1">
    <citation type="journal article" date="2009" name="J. Bacteriol.">
        <title>Complete genome sequence of the anaerobic, protein-degrading hyperthermophilic crenarchaeon Desulfurococcus kamchatkensis.</title>
        <authorList>
            <person name="Ravin N.V."/>
            <person name="Mardanov A.V."/>
            <person name="Beletsky A.V."/>
            <person name="Kublanov I.V."/>
            <person name="Kolganova T.V."/>
            <person name="Lebedinsky A.V."/>
            <person name="Chernyh N.A."/>
            <person name="Bonch-Osmolovskaya E.A."/>
            <person name="Skryabin K.G."/>
        </authorList>
    </citation>
    <scope>NUCLEOTIDE SEQUENCE [LARGE SCALE GENOMIC DNA]</scope>
    <source>
        <strain evidence="7">DSM 18924 / JCM 16383 / VKM B-2413 / 1221n</strain>
    </source>
</reference>